<feature type="compositionally biased region" description="Polar residues" evidence="1">
    <location>
        <begin position="24"/>
        <end position="35"/>
    </location>
</feature>
<evidence type="ECO:0000313" key="2">
    <source>
        <dbReference type="EMBL" id="KIO24289.1"/>
    </source>
</evidence>
<gene>
    <name evidence="2" type="ORF">M407DRAFT_26305</name>
</gene>
<organism evidence="2 3">
    <name type="scientific">Tulasnella calospora MUT 4182</name>
    <dbReference type="NCBI Taxonomy" id="1051891"/>
    <lineage>
        <taxon>Eukaryota</taxon>
        <taxon>Fungi</taxon>
        <taxon>Dikarya</taxon>
        <taxon>Basidiomycota</taxon>
        <taxon>Agaricomycotina</taxon>
        <taxon>Agaricomycetes</taxon>
        <taxon>Cantharellales</taxon>
        <taxon>Tulasnellaceae</taxon>
        <taxon>Tulasnella</taxon>
    </lineage>
</organism>
<reference evidence="2 3" key="1">
    <citation type="submission" date="2014-04" db="EMBL/GenBank/DDBJ databases">
        <authorList>
            <consortium name="DOE Joint Genome Institute"/>
            <person name="Kuo A."/>
            <person name="Girlanda M."/>
            <person name="Perotto S."/>
            <person name="Kohler A."/>
            <person name="Nagy L.G."/>
            <person name="Floudas D."/>
            <person name="Copeland A."/>
            <person name="Barry K.W."/>
            <person name="Cichocki N."/>
            <person name="Veneault-Fourrey C."/>
            <person name="LaButti K."/>
            <person name="Lindquist E.A."/>
            <person name="Lipzen A."/>
            <person name="Lundell T."/>
            <person name="Morin E."/>
            <person name="Murat C."/>
            <person name="Sun H."/>
            <person name="Tunlid A."/>
            <person name="Henrissat B."/>
            <person name="Grigoriev I.V."/>
            <person name="Hibbett D.S."/>
            <person name="Martin F."/>
            <person name="Nordberg H.P."/>
            <person name="Cantor M.N."/>
            <person name="Hua S.X."/>
        </authorList>
    </citation>
    <scope>NUCLEOTIDE SEQUENCE [LARGE SCALE GENOMIC DNA]</scope>
    <source>
        <strain evidence="2 3">MUT 4182</strain>
    </source>
</reference>
<evidence type="ECO:0000256" key="1">
    <source>
        <dbReference type="SAM" id="MobiDB-lite"/>
    </source>
</evidence>
<dbReference type="AlphaFoldDB" id="A0A0C3QFZ3"/>
<dbReference type="OrthoDB" id="3309592at2759"/>
<accession>A0A0C3QFZ3</accession>
<name>A0A0C3QFZ3_9AGAM</name>
<keyword evidence="3" id="KW-1185">Reference proteome</keyword>
<dbReference type="Proteomes" id="UP000054248">
    <property type="component" value="Unassembled WGS sequence"/>
</dbReference>
<dbReference type="EMBL" id="KN823064">
    <property type="protein sequence ID" value="KIO24289.1"/>
    <property type="molecule type" value="Genomic_DNA"/>
</dbReference>
<proteinExistence type="predicted"/>
<reference evidence="3" key="2">
    <citation type="submission" date="2015-01" db="EMBL/GenBank/DDBJ databases">
        <title>Evolutionary Origins and Diversification of the Mycorrhizal Mutualists.</title>
        <authorList>
            <consortium name="DOE Joint Genome Institute"/>
            <consortium name="Mycorrhizal Genomics Consortium"/>
            <person name="Kohler A."/>
            <person name="Kuo A."/>
            <person name="Nagy L.G."/>
            <person name="Floudas D."/>
            <person name="Copeland A."/>
            <person name="Barry K.W."/>
            <person name="Cichocki N."/>
            <person name="Veneault-Fourrey C."/>
            <person name="LaButti K."/>
            <person name="Lindquist E.A."/>
            <person name="Lipzen A."/>
            <person name="Lundell T."/>
            <person name="Morin E."/>
            <person name="Murat C."/>
            <person name="Riley R."/>
            <person name="Ohm R."/>
            <person name="Sun H."/>
            <person name="Tunlid A."/>
            <person name="Henrissat B."/>
            <person name="Grigoriev I.V."/>
            <person name="Hibbett D.S."/>
            <person name="Martin F."/>
        </authorList>
    </citation>
    <scope>NUCLEOTIDE SEQUENCE [LARGE SCALE GENOMIC DNA]</scope>
    <source>
        <strain evidence="3">MUT 4182</strain>
    </source>
</reference>
<evidence type="ECO:0000313" key="3">
    <source>
        <dbReference type="Proteomes" id="UP000054248"/>
    </source>
</evidence>
<dbReference type="HOGENOM" id="CLU_036237_0_0_1"/>
<sequence>MSMQNTKFKLPVKRKIQRRESPFGESSSSNEHVTHTSDISYADLVTDPSRMRGQPLACHTAVHYGWELGRLLNMATPGPEVKYISPKPGPNNNPRYHVFVRRNGQSVHALDTYTKRGTEVPVDKDIPIKDVVEKIQSRQIKDFHKGNLNWDLTWPRIRERLLAKLEDPDARLIVRTQTTRQFEIEPATYSGFVAVHDLRNIPERKGANRPQYLLSFKQLTDKHEFNNLVHWYASAFDRIRAAVHRAIPTRTDRLHVNAGSRPRGNDRILITMGSPYTWWIQDTFTRRTLYLEECDAVDFAFDIGEWFVDGSYIHDFDDEDFDVVRGSLSWWTINTDDYDPDSSYEIRPSLPSAANVDGDANGIEEYGAGELNPSSWMDDYIKPDSGSDGGEQFELYGFLDEIFPRRSPRPYTLGPRVLSSPVKRSRPMEMTDDLESIPELCDVSSSSQGGDYDCVGDDVLWMNSRDIDPGKYYSGPDNEFEVPPSRENGEFILHPATLLSMVLPQPGLSVTLLVSKTSNASYLIPSSLKFSSTIPRLAPWWTPDPWLILSLRKS</sequence>
<protein>
    <submittedName>
        <fullName evidence="2">Uncharacterized protein</fullName>
    </submittedName>
</protein>
<feature type="region of interest" description="Disordered" evidence="1">
    <location>
        <begin position="1"/>
        <end position="35"/>
    </location>
</feature>